<evidence type="ECO:0000313" key="3">
    <source>
        <dbReference type="EMBL" id="KAJ3487332.1"/>
    </source>
</evidence>
<keyword evidence="2" id="KW-0812">Transmembrane</keyword>
<feature type="transmembrane region" description="Helical" evidence="2">
    <location>
        <begin position="20"/>
        <end position="42"/>
    </location>
</feature>
<keyword evidence="4" id="KW-1185">Reference proteome</keyword>
<feature type="transmembrane region" description="Helical" evidence="2">
    <location>
        <begin position="84"/>
        <end position="104"/>
    </location>
</feature>
<feature type="transmembrane region" description="Helical" evidence="2">
    <location>
        <begin position="203"/>
        <end position="224"/>
    </location>
</feature>
<gene>
    <name evidence="3" type="ORF">NLI96_g3621</name>
</gene>
<keyword evidence="2" id="KW-0472">Membrane</keyword>
<sequence length="328" mass="36478">MVDWNSPAELARERIASSNLVHVLAGIYIWEFLNSLYFEWAYITGKKRFNWPMIPYFLGRYSALGAIIGSLISDDVPTELNCAALMTFLTACGSFMIGFSSINFAIRTMVIWSMRWYCVVPLCFLMAGHWALLLQNIFMTTARWLPGAGCFTLNTTALGLAATFIYSICFDFIVLALCTYKLIGRTHGYRRSQLVNLVFQDGLIYFIIAFLVNVPAAVVASLQLNPLMDIMFTLPASIVSVIAASRAVRRLSNFTKESPAIYMTVTNPGDLGVVAQTHLNVPDSSKPSDRSGKSMDGVQFQMSTVPTMRGRYDSEPSREPKSDPSTLV</sequence>
<dbReference type="AlphaFoldDB" id="A0AAD5VB96"/>
<feature type="transmembrane region" description="Helical" evidence="2">
    <location>
        <begin position="54"/>
        <end position="72"/>
    </location>
</feature>
<comment type="caution">
    <text evidence="3">The sequence shown here is derived from an EMBL/GenBank/DDBJ whole genome shotgun (WGS) entry which is preliminary data.</text>
</comment>
<feature type="region of interest" description="Disordered" evidence="1">
    <location>
        <begin position="279"/>
        <end position="328"/>
    </location>
</feature>
<keyword evidence="2" id="KW-1133">Transmembrane helix</keyword>
<accession>A0AAD5VB96</accession>
<evidence type="ECO:0000256" key="1">
    <source>
        <dbReference type="SAM" id="MobiDB-lite"/>
    </source>
</evidence>
<evidence type="ECO:0000256" key="2">
    <source>
        <dbReference type="SAM" id="Phobius"/>
    </source>
</evidence>
<dbReference type="EMBL" id="JANAWD010000095">
    <property type="protein sequence ID" value="KAJ3487332.1"/>
    <property type="molecule type" value="Genomic_DNA"/>
</dbReference>
<reference evidence="3" key="1">
    <citation type="submission" date="2022-07" db="EMBL/GenBank/DDBJ databases">
        <title>Genome Sequence of Physisporinus lineatus.</title>
        <authorList>
            <person name="Buettner E."/>
        </authorList>
    </citation>
    <scope>NUCLEOTIDE SEQUENCE</scope>
    <source>
        <strain evidence="3">VT162</strain>
    </source>
</reference>
<evidence type="ECO:0000313" key="4">
    <source>
        <dbReference type="Proteomes" id="UP001212997"/>
    </source>
</evidence>
<feature type="compositionally biased region" description="Basic and acidic residues" evidence="1">
    <location>
        <begin position="310"/>
        <end position="322"/>
    </location>
</feature>
<feature type="transmembrane region" description="Helical" evidence="2">
    <location>
        <begin position="158"/>
        <end position="183"/>
    </location>
</feature>
<proteinExistence type="predicted"/>
<dbReference type="Proteomes" id="UP001212997">
    <property type="component" value="Unassembled WGS sequence"/>
</dbReference>
<name>A0AAD5VB96_9APHY</name>
<protein>
    <submittedName>
        <fullName evidence="3">Uncharacterized protein</fullName>
    </submittedName>
</protein>
<organism evidence="3 4">
    <name type="scientific">Meripilus lineatus</name>
    <dbReference type="NCBI Taxonomy" id="2056292"/>
    <lineage>
        <taxon>Eukaryota</taxon>
        <taxon>Fungi</taxon>
        <taxon>Dikarya</taxon>
        <taxon>Basidiomycota</taxon>
        <taxon>Agaricomycotina</taxon>
        <taxon>Agaricomycetes</taxon>
        <taxon>Polyporales</taxon>
        <taxon>Meripilaceae</taxon>
        <taxon>Meripilus</taxon>
    </lineage>
</organism>
<feature type="transmembrane region" description="Helical" evidence="2">
    <location>
        <begin position="116"/>
        <end position="138"/>
    </location>
</feature>